<dbReference type="InterPro" id="IPR023213">
    <property type="entry name" value="CAT-like_dom_sf"/>
</dbReference>
<evidence type="ECO:0000256" key="1">
    <source>
        <dbReference type="ARBA" id="ARBA00001938"/>
    </source>
</evidence>
<dbReference type="Proteomes" id="UP000298173">
    <property type="component" value="Unassembled WGS sequence"/>
</dbReference>
<dbReference type="GO" id="GO:0045254">
    <property type="term" value="C:pyruvate dehydrogenase complex"/>
    <property type="evidence" value="ECO:0007669"/>
    <property type="project" value="InterPro"/>
</dbReference>
<dbReference type="SUPFAM" id="SSF47005">
    <property type="entry name" value="Peripheral subunit-binding domain of 2-oxo acid dehydrogenase complex"/>
    <property type="match status" value="1"/>
</dbReference>
<dbReference type="Pfam" id="PF00198">
    <property type="entry name" value="2-oxoacid_dh"/>
    <property type="match status" value="1"/>
</dbReference>
<dbReference type="PANTHER" id="PTHR23151:SF90">
    <property type="entry name" value="DIHYDROLIPOYLLYSINE-RESIDUE ACETYLTRANSFERASE COMPONENT OF PYRUVATE DEHYDROGENASE COMPLEX, MITOCHONDRIAL-RELATED"/>
    <property type="match status" value="1"/>
</dbReference>
<dbReference type="RefSeq" id="WP_134501080.1">
    <property type="nucleotide sequence ID" value="NZ_SOEY01000002.1"/>
</dbReference>
<gene>
    <name evidence="8" type="ORF">E3O06_00470</name>
</gene>
<evidence type="ECO:0000259" key="7">
    <source>
        <dbReference type="PROSITE" id="PS51826"/>
    </source>
</evidence>
<dbReference type="InterPro" id="IPR001078">
    <property type="entry name" value="2-oxoacid_DH_actylTfrase"/>
</dbReference>
<feature type="compositionally biased region" description="Low complexity" evidence="5">
    <location>
        <begin position="118"/>
        <end position="128"/>
    </location>
</feature>
<dbReference type="InterPro" id="IPR000089">
    <property type="entry name" value="Biotin_lipoyl"/>
</dbReference>
<dbReference type="GO" id="GO:0016746">
    <property type="term" value="F:acyltransferase activity"/>
    <property type="evidence" value="ECO:0007669"/>
    <property type="project" value="UniProtKB-KW"/>
</dbReference>
<feature type="domain" description="Lipoyl-binding" evidence="6">
    <location>
        <begin position="1"/>
        <end position="76"/>
    </location>
</feature>
<evidence type="ECO:0000313" key="8">
    <source>
        <dbReference type="EMBL" id="TFB77268.1"/>
    </source>
</evidence>
<sequence length="444" mass="45428">MPDVIMPRLSDTMEEGELSRWMKQVGDEIHKGDVLAEIETDKATMDLEAFDNGILEQHLVAAGALVPIGEPVARIGDGSNIVTGSAAPAAPTAVADKAAVVAPPADAAAPVAAAAPAPAAPAPTATPTGELRTSPTPTGELRTSPAPTGELRTSPLARKIGREHGIDLHTIAGTGPQGRITRTDVDTAILAQASVAAVPAPTPAAVVPTSAAASAAADSVDVPVSRIRAVTARRLTESQAVPHFFLTSVVNVERLVDFRAEVNESLAALGTKVSLNDLFVRASAVALRAHPEVNASWGDGVIRRHHHVNVGVAVATDDGLLVPVVTDADQKSLGAIAVETRALAGLARTGGLSLGQMTGGTFTISNLGMFGIDSFTAVLNPPEAGILAIGAATDVPAVRDGVLVSLPTVKITLTVDHRVLDGAVAAAFLRDLVTLLEEPLRIVL</sequence>
<dbReference type="PROSITE" id="PS00189">
    <property type="entry name" value="LIPOYL"/>
    <property type="match status" value="1"/>
</dbReference>
<evidence type="ECO:0000256" key="2">
    <source>
        <dbReference type="ARBA" id="ARBA00007317"/>
    </source>
</evidence>
<dbReference type="OrthoDB" id="9805770at2"/>
<evidence type="ECO:0000256" key="5">
    <source>
        <dbReference type="SAM" id="MobiDB-lite"/>
    </source>
</evidence>
<dbReference type="Pfam" id="PF00364">
    <property type="entry name" value="Biotin_lipoyl"/>
    <property type="match status" value="1"/>
</dbReference>
<dbReference type="InterPro" id="IPR036625">
    <property type="entry name" value="E3-bd_dom_sf"/>
</dbReference>
<dbReference type="Gene3D" id="4.10.320.10">
    <property type="entry name" value="E3-binding domain"/>
    <property type="match status" value="1"/>
</dbReference>
<keyword evidence="4" id="KW-0808">Transferase</keyword>
<accession>A0A4R8V4G3</accession>
<dbReference type="InterPro" id="IPR004167">
    <property type="entry name" value="PSBD"/>
</dbReference>
<evidence type="ECO:0000256" key="3">
    <source>
        <dbReference type="ARBA" id="ARBA00022823"/>
    </source>
</evidence>
<dbReference type="GO" id="GO:0006086">
    <property type="term" value="P:pyruvate decarboxylation to acetyl-CoA"/>
    <property type="evidence" value="ECO:0007669"/>
    <property type="project" value="InterPro"/>
</dbReference>
<dbReference type="InterPro" id="IPR003016">
    <property type="entry name" value="2-oxoA_DH_lipoyl-BS"/>
</dbReference>
<dbReference type="AlphaFoldDB" id="A0A4R8V4G3"/>
<dbReference type="PROSITE" id="PS51826">
    <property type="entry name" value="PSBD"/>
    <property type="match status" value="1"/>
</dbReference>
<dbReference type="PANTHER" id="PTHR23151">
    <property type="entry name" value="DIHYDROLIPOAMIDE ACETYL/SUCCINYL-TRANSFERASE-RELATED"/>
    <property type="match status" value="1"/>
</dbReference>
<dbReference type="Gene3D" id="3.30.559.10">
    <property type="entry name" value="Chloramphenicol acetyltransferase-like domain"/>
    <property type="match status" value="1"/>
</dbReference>
<feature type="domain" description="Peripheral subunit-binding (PSBD)" evidence="7">
    <location>
        <begin position="152"/>
        <end position="189"/>
    </location>
</feature>
<dbReference type="EMBL" id="SOEY01000002">
    <property type="protein sequence ID" value="TFB77268.1"/>
    <property type="molecule type" value="Genomic_DNA"/>
</dbReference>
<name>A0A4R8V4G3_9MICO</name>
<dbReference type="Pfam" id="PF02817">
    <property type="entry name" value="E3_binding"/>
    <property type="match status" value="1"/>
</dbReference>
<feature type="region of interest" description="Disordered" evidence="5">
    <location>
        <begin position="118"/>
        <end position="152"/>
    </location>
</feature>
<dbReference type="PROSITE" id="PS50968">
    <property type="entry name" value="BIOTINYL_LIPOYL"/>
    <property type="match status" value="1"/>
</dbReference>
<keyword evidence="4" id="KW-0012">Acyltransferase</keyword>
<dbReference type="Gene3D" id="2.40.50.100">
    <property type="match status" value="1"/>
</dbReference>
<comment type="caution">
    <text evidence="8">The sequence shown here is derived from an EMBL/GenBank/DDBJ whole genome shotgun (WGS) entry which is preliminary data.</text>
</comment>
<dbReference type="CDD" id="cd06849">
    <property type="entry name" value="lipoyl_domain"/>
    <property type="match status" value="1"/>
</dbReference>
<evidence type="ECO:0000313" key="9">
    <source>
        <dbReference type="Proteomes" id="UP000298173"/>
    </source>
</evidence>
<evidence type="ECO:0000259" key="6">
    <source>
        <dbReference type="PROSITE" id="PS50968"/>
    </source>
</evidence>
<comment type="similarity">
    <text evidence="2 4">Belongs to the 2-oxoacid dehydrogenase family.</text>
</comment>
<evidence type="ECO:0000256" key="4">
    <source>
        <dbReference type="RuleBase" id="RU003423"/>
    </source>
</evidence>
<keyword evidence="3 4" id="KW-0450">Lipoyl</keyword>
<dbReference type="EC" id="2.3.1.-" evidence="4"/>
<organism evidence="8 9">
    <name type="scientific">Cryobacterium glaciale</name>
    <dbReference type="NCBI Taxonomy" id="1259145"/>
    <lineage>
        <taxon>Bacteria</taxon>
        <taxon>Bacillati</taxon>
        <taxon>Actinomycetota</taxon>
        <taxon>Actinomycetes</taxon>
        <taxon>Micrococcales</taxon>
        <taxon>Microbacteriaceae</taxon>
        <taxon>Cryobacterium</taxon>
    </lineage>
</organism>
<protein>
    <recommendedName>
        <fullName evidence="4">Dihydrolipoamide acetyltransferase component of pyruvate dehydrogenase complex</fullName>
        <ecNumber evidence="4">2.3.1.-</ecNumber>
    </recommendedName>
</protein>
<dbReference type="InterPro" id="IPR011053">
    <property type="entry name" value="Single_hybrid_motif"/>
</dbReference>
<dbReference type="InterPro" id="IPR045257">
    <property type="entry name" value="E2/Pdx1"/>
</dbReference>
<dbReference type="SUPFAM" id="SSF51230">
    <property type="entry name" value="Single hybrid motif"/>
    <property type="match status" value="1"/>
</dbReference>
<dbReference type="SUPFAM" id="SSF52777">
    <property type="entry name" value="CoA-dependent acyltransferases"/>
    <property type="match status" value="1"/>
</dbReference>
<comment type="cofactor">
    <cofactor evidence="1 4">
        <name>(R)-lipoate</name>
        <dbReference type="ChEBI" id="CHEBI:83088"/>
    </cofactor>
</comment>
<keyword evidence="9" id="KW-1185">Reference proteome</keyword>
<proteinExistence type="inferred from homology"/>
<reference evidence="8 9" key="1">
    <citation type="submission" date="2019-03" db="EMBL/GenBank/DDBJ databases">
        <title>Genomics of glacier-inhabiting Cryobacterium strains.</title>
        <authorList>
            <person name="Liu Q."/>
            <person name="Xin Y.-H."/>
        </authorList>
    </citation>
    <scope>NUCLEOTIDE SEQUENCE [LARGE SCALE GENOMIC DNA]</scope>
    <source>
        <strain evidence="8 9">HLT2-23</strain>
    </source>
</reference>